<dbReference type="Proteomes" id="UP000029707">
    <property type="component" value="Unassembled WGS sequence"/>
</dbReference>
<accession>A0A4U8TLI6</accession>
<reference evidence="1 2" key="1">
    <citation type="journal article" date="2014" name="Genome Announc.">
        <title>Draft genome sequences of eight enterohepatic helicobacter species isolated from both laboratory and wild rodents.</title>
        <authorList>
            <person name="Sheh A."/>
            <person name="Shen Z."/>
            <person name="Fox J.G."/>
        </authorList>
    </citation>
    <scope>NUCLEOTIDE SEQUENCE [LARGE SCALE GENOMIC DNA]</scope>
    <source>
        <strain evidence="1 2">MIT 01-6451</strain>
    </source>
</reference>
<dbReference type="OrthoDB" id="5319993at2"/>
<keyword evidence="1" id="KW-0255">Endonuclease</keyword>
<dbReference type="Gene3D" id="3.40.1440.50">
    <property type="match status" value="1"/>
</dbReference>
<proteinExistence type="predicted"/>
<dbReference type="AlphaFoldDB" id="A0A4U8TLI6"/>
<gene>
    <name evidence="1" type="ORF">LS65_007660</name>
</gene>
<keyword evidence="2" id="KW-1185">Reference proteome</keyword>
<name>A0A4U8TLI6_9HELI</name>
<evidence type="ECO:0000313" key="1">
    <source>
        <dbReference type="EMBL" id="TLE00559.1"/>
    </source>
</evidence>
<comment type="caution">
    <text evidence="1">The sequence shown here is derived from an EMBL/GenBank/DDBJ whole genome shotgun (WGS) entry which is preliminary data.</text>
</comment>
<sequence length="200" mass="22958">MKIDEVKTAFKIADVEFVEGSTRLNFNYLKDLKDEKGNPLPQSILTQNVARVYLIVVNGEIKKIGGSQADGGIKNTLSIYRDGGTKGRPSIRSFGIWYFLYHTILSGAKIEFYMIYQENFTKDIKGLFGLKRIPNAYISYKLIEQCCVEDYLSVEGGKHPDWNVQEQGMDWPLDIKNEHAEILKNSSVREKNIKREEVKR</sequence>
<keyword evidence="1" id="KW-0540">Nuclease</keyword>
<protein>
    <submittedName>
        <fullName evidence="1">Type II restriction endonuclease</fullName>
    </submittedName>
</protein>
<dbReference type="GO" id="GO:0004519">
    <property type="term" value="F:endonuclease activity"/>
    <property type="evidence" value="ECO:0007669"/>
    <property type="project" value="UniProtKB-KW"/>
</dbReference>
<dbReference type="EMBL" id="JRMQ02000011">
    <property type="protein sequence ID" value="TLE00559.1"/>
    <property type="molecule type" value="Genomic_DNA"/>
</dbReference>
<evidence type="ECO:0000313" key="2">
    <source>
        <dbReference type="Proteomes" id="UP000029707"/>
    </source>
</evidence>
<dbReference type="RefSeq" id="WP_034361142.1">
    <property type="nucleotide sequence ID" value="NZ_CAJUDB010000017.1"/>
</dbReference>
<keyword evidence="1" id="KW-0378">Hydrolase</keyword>
<organism evidence="1 2">
    <name type="scientific">Helicobacter japonicus</name>
    <dbReference type="NCBI Taxonomy" id="425400"/>
    <lineage>
        <taxon>Bacteria</taxon>
        <taxon>Pseudomonadati</taxon>
        <taxon>Campylobacterota</taxon>
        <taxon>Epsilonproteobacteria</taxon>
        <taxon>Campylobacterales</taxon>
        <taxon>Helicobacteraceae</taxon>
        <taxon>Helicobacter</taxon>
    </lineage>
</organism>